<name>A0ABV6FX16_9BACT</name>
<gene>
    <name evidence="1" type="ORF">ACFFIP_15595</name>
</gene>
<evidence type="ECO:0000313" key="2">
    <source>
        <dbReference type="Proteomes" id="UP001589797"/>
    </source>
</evidence>
<organism evidence="1 2">
    <name type="scientific">Fontibacter flavus</name>
    <dbReference type="NCBI Taxonomy" id="654838"/>
    <lineage>
        <taxon>Bacteria</taxon>
        <taxon>Pseudomonadati</taxon>
        <taxon>Bacteroidota</taxon>
        <taxon>Cytophagia</taxon>
        <taxon>Cytophagales</taxon>
        <taxon>Cyclobacteriaceae</taxon>
        <taxon>Fontibacter</taxon>
    </lineage>
</organism>
<protein>
    <submittedName>
        <fullName evidence="1">TraB/GumN family protein</fullName>
    </submittedName>
</protein>
<dbReference type="Pfam" id="PF01963">
    <property type="entry name" value="TraB_PrgY_gumN"/>
    <property type="match status" value="1"/>
</dbReference>
<dbReference type="CDD" id="cd14789">
    <property type="entry name" value="Tiki"/>
    <property type="match status" value="1"/>
</dbReference>
<accession>A0ABV6FX16</accession>
<dbReference type="Proteomes" id="UP001589797">
    <property type="component" value="Unassembled WGS sequence"/>
</dbReference>
<proteinExistence type="predicted"/>
<dbReference type="PANTHER" id="PTHR40590">
    <property type="entry name" value="CYTOPLASMIC PROTEIN-RELATED"/>
    <property type="match status" value="1"/>
</dbReference>
<dbReference type="RefSeq" id="WP_382388625.1">
    <property type="nucleotide sequence ID" value="NZ_JBHLWI010000043.1"/>
</dbReference>
<comment type="caution">
    <text evidence="1">The sequence shown here is derived from an EMBL/GenBank/DDBJ whole genome shotgun (WGS) entry which is preliminary data.</text>
</comment>
<evidence type="ECO:0000313" key="1">
    <source>
        <dbReference type="EMBL" id="MFC0264117.1"/>
    </source>
</evidence>
<dbReference type="PANTHER" id="PTHR40590:SF1">
    <property type="entry name" value="CYTOPLASMIC PROTEIN"/>
    <property type="match status" value="1"/>
</dbReference>
<dbReference type="InterPro" id="IPR047111">
    <property type="entry name" value="YbaP-like"/>
</dbReference>
<sequence length="288" mass="32834">MKKLLFKSLIISNFLMLLIFNVFATEEKSLLWKISGNGLEQESYLFGTIHLICQDQFKMDARILQAFESSEKIIMEIDISDPNVMMDMQRLSLNKDFKNIKDEFDPDHQVAVDEFLKAQLGVGLDQLGVMKPFILSTMIMTKMLPCEEISGYEMFFIEKAKELGKGMGGLETAEFQIGLFDQIPIKTQLDDIGKMVIEGNSMEEFQTLVDAYLNEDIDLLFELITVNEMFQQNGDILLNFRNETWIPQIEEAIKEQATFIAVGSGHLSSELGVIQLLRNAGYTVEPVR</sequence>
<dbReference type="InterPro" id="IPR002816">
    <property type="entry name" value="TraB/PrgY/GumN_fam"/>
</dbReference>
<keyword evidence="2" id="KW-1185">Reference proteome</keyword>
<dbReference type="EMBL" id="JBHLWI010000043">
    <property type="protein sequence ID" value="MFC0264117.1"/>
    <property type="molecule type" value="Genomic_DNA"/>
</dbReference>
<reference evidence="1 2" key="1">
    <citation type="submission" date="2024-09" db="EMBL/GenBank/DDBJ databases">
        <authorList>
            <person name="Sun Q."/>
            <person name="Mori K."/>
        </authorList>
    </citation>
    <scope>NUCLEOTIDE SEQUENCE [LARGE SCALE GENOMIC DNA]</scope>
    <source>
        <strain evidence="1 2">CCM 7650</strain>
    </source>
</reference>